<evidence type="ECO:0000313" key="1">
    <source>
        <dbReference type="EMBL" id="WEY17590.1"/>
    </source>
</evidence>
<sequence length="269" mass="31363">MSYEFKMQGVGNRKKSRLYKKTRRASMNKIDATHLPMRVQSDKGDYWSRPSRGSVHISYSKVRKFLMARVGRPVDKVYSEFLQEGSKYAQIRSLQEIFDEFIHQRDNYANRGLKLGGFYVSNGILNYKASKKRIELFNRSHIEYNSSHFPDSETMKSVTLVLGIRGPHLLTKMWVVVKGNLMLLPVYLVSSIKLESLQYPNDKAIGIYGKKAVEQLKEFVIAKVVGYGSQYAVTVWKSFAYKNWCVNDYYYYVVKISDIEAYKKEKYKL</sequence>
<proteinExistence type="predicted"/>
<keyword evidence="2" id="KW-1185">Reference proteome</keyword>
<dbReference type="EMBL" id="OQ198718">
    <property type="protein sequence ID" value="WEY17590.1"/>
    <property type="molecule type" value="Genomic_DNA"/>
</dbReference>
<dbReference type="Proteomes" id="UP001225300">
    <property type="component" value="Segment"/>
</dbReference>
<accession>A0AAF0DNN9</accession>
<reference evidence="1" key="1">
    <citation type="journal article" date="2023" name="bioRxiv">
        <title>Novel crAssphage isolates exhibit conserved gene order and purifying selection of the host specificity protein.</title>
        <authorList>
            <person name="Papudeshi B."/>
            <person name="Vega A.A."/>
            <person name="Souza C."/>
            <person name="Giles S.K."/>
            <person name="Mallawaarachchi V."/>
            <person name="Roach M.J."/>
            <person name="An M."/>
            <person name="Jacobson N."/>
            <person name="McNair K."/>
            <person name="Mora M.F."/>
            <person name="Pastrana K."/>
            <person name="Leigh C."/>
            <person name="Cram C."/>
            <person name="Plewa W.S."/>
            <person name="Grigson S.R."/>
            <person name="Bouras G."/>
            <person name="Decewicz P."/>
            <person name="Luque A."/>
            <person name="Droit L."/>
            <person name="Handley S.A."/>
            <person name="Segall A.M."/>
            <person name="Dinsdale E.A."/>
            <person name="Edwards R.A."/>
        </authorList>
    </citation>
    <scope>NUCLEOTIDE SEQUENCE</scope>
    <source>
        <strain evidence="1">Bc03</strain>
    </source>
</reference>
<organism evidence="1 2">
    <name type="scientific">Kolpuevirus sp. 'frurule'</name>
    <dbReference type="NCBI Taxonomy" id="3028514"/>
    <lineage>
        <taxon>Viruses</taxon>
        <taxon>Duplodnaviria</taxon>
        <taxon>Heunggongvirae</taxon>
        <taxon>Uroviricota</taxon>
        <taxon>Caudoviricetes</taxon>
        <taxon>Crassvirales</taxon>
        <taxon>Steigviridae</taxon>
        <taxon>Asinivirinae</taxon>
        <taxon>Kolpuevirus</taxon>
    </lineage>
</organism>
<evidence type="ECO:0000313" key="2">
    <source>
        <dbReference type="Proteomes" id="UP001225300"/>
    </source>
</evidence>
<protein>
    <submittedName>
        <fullName evidence="1">Uncharacterized protein</fullName>
    </submittedName>
</protein>
<name>A0AAF0DNN9_9CAUD</name>